<reference evidence="3" key="3">
    <citation type="submission" date="2015-06" db="UniProtKB">
        <authorList>
            <consortium name="EnsemblMetazoa"/>
        </authorList>
    </citation>
    <scope>IDENTIFICATION</scope>
</reference>
<dbReference type="PROSITE" id="PS51788">
    <property type="entry name" value="CULT"/>
    <property type="match status" value="1"/>
</dbReference>
<dbReference type="InParanoid" id="T1ENN3"/>
<dbReference type="AlphaFoldDB" id="T1ENN3"/>
<proteinExistence type="predicted"/>
<protein>
    <recommendedName>
        <fullName evidence="1">CULT domain-containing protein</fullName>
    </recommendedName>
</protein>
<dbReference type="Proteomes" id="UP000015101">
    <property type="component" value="Unassembled WGS sequence"/>
</dbReference>
<dbReference type="PANTHER" id="PTHR33337">
    <property type="entry name" value="GFA DOMAIN-CONTAINING PROTEIN"/>
    <property type="match status" value="1"/>
</dbReference>
<dbReference type="OrthoDB" id="5778218at2759"/>
<evidence type="ECO:0000313" key="2">
    <source>
        <dbReference type="EMBL" id="ESO12580.1"/>
    </source>
</evidence>
<evidence type="ECO:0000313" key="4">
    <source>
        <dbReference type="Proteomes" id="UP000015101"/>
    </source>
</evidence>
<feature type="domain" description="CULT" evidence="1">
    <location>
        <begin position="5"/>
        <end position="161"/>
    </location>
</feature>
<dbReference type="RefSeq" id="XP_009009300.1">
    <property type="nucleotide sequence ID" value="XM_009011052.1"/>
</dbReference>
<dbReference type="HOGENOM" id="CLU_1645547_0_0_1"/>
<sequence length="161" mass="17695">MNGFSDSLLCSNCGHPITHSSDLVNVPSKKSIHSRNGTAFGRNSLLIQTFKNAHGSIFDLISTWVADVFKLDEGSTSDTWYPGYLWHIIFCPKCGYHVGCSSAELDRWSCTCPYNFDDGVVAVLPEVSLANPDAFDEGPNLDYSFDTGNTYVESNADGDFF</sequence>
<gene>
    <name evidence="3" type="primary">20198183</name>
    <name evidence="2" type="ORF">HELRODRAFT_159141</name>
</gene>
<dbReference type="Gene3D" id="2.170.150.20">
    <property type="entry name" value="Peptide methionine sulfoxide reductase"/>
    <property type="match status" value="1"/>
</dbReference>
<evidence type="ECO:0000313" key="3">
    <source>
        <dbReference type="EnsemblMetazoa" id="HelroP159141"/>
    </source>
</evidence>
<dbReference type="KEGG" id="hro:HELRODRAFT_159141"/>
<dbReference type="InterPro" id="IPR034750">
    <property type="entry name" value="CULT"/>
</dbReference>
<dbReference type="EMBL" id="KB095811">
    <property type="protein sequence ID" value="ESO12580.1"/>
    <property type="molecule type" value="Genomic_DNA"/>
</dbReference>
<evidence type="ECO:0000259" key="1">
    <source>
        <dbReference type="PROSITE" id="PS51788"/>
    </source>
</evidence>
<reference evidence="4" key="1">
    <citation type="submission" date="2012-12" db="EMBL/GenBank/DDBJ databases">
        <authorList>
            <person name="Hellsten U."/>
            <person name="Grimwood J."/>
            <person name="Chapman J.A."/>
            <person name="Shapiro H."/>
            <person name="Aerts A."/>
            <person name="Otillar R.P."/>
            <person name="Terry A.Y."/>
            <person name="Boore J.L."/>
            <person name="Simakov O."/>
            <person name="Marletaz F."/>
            <person name="Cho S.-J."/>
            <person name="Edsinger-Gonzales E."/>
            <person name="Havlak P."/>
            <person name="Kuo D.-H."/>
            <person name="Larsson T."/>
            <person name="Lv J."/>
            <person name="Arendt D."/>
            <person name="Savage R."/>
            <person name="Osoegawa K."/>
            <person name="de Jong P."/>
            <person name="Lindberg D.R."/>
            <person name="Seaver E.C."/>
            <person name="Weisblat D.A."/>
            <person name="Putnam N.H."/>
            <person name="Grigoriev I.V."/>
            <person name="Rokhsar D.S."/>
        </authorList>
    </citation>
    <scope>NUCLEOTIDE SEQUENCE</scope>
</reference>
<name>T1ENN3_HELRO</name>
<dbReference type="GeneID" id="20198183"/>
<keyword evidence="4" id="KW-1185">Reference proteome</keyword>
<dbReference type="EMBL" id="AMQM01000198">
    <property type="status" value="NOT_ANNOTATED_CDS"/>
    <property type="molecule type" value="Genomic_DNA"/>
</dbReference>
<dbReference type="PANTHER" id="PTHR33337:SF44">
    <property type="entry name" value="DUF636 DOMAIN PROTEIN (AFU_ORTHOLOGUE AFUA_1G09754)"/>
    <property type="match status" value="1"/>
</dbReference>
<reference evidence="2 4" key="2">
    <citation type="journal article" date="2013" name="Nature">
        <title>Insights into bilaterian evolution from three spiralian genomes.</title>
        <authorList>
            <person name="Simakov O."/>
            <person name="Marletaz F."/>
            <person name="Cho S.J."/>
            <person name="Edsinger-Gonzales E."/>
            <person name="Havlak P."/>
            <person name="Hellsten U."/>
            <person name="Kuo D.H."/>
            <person name="Larsson T."/>
            <person name="Lv J."/>
            <person name="Arendt D."/>
            <person name="Savage R."/>
            <person name="Osoegawa K."/>
            <person name="de Jong P."/>
            <person name="Grimwood J."/>
            <person name="Chapman J.A."/>
            <person name="Shapiro H."/>
            <person name="Aerts A."/>
            <person name="Otillar R.P."/>
            <person name="Terry A.Y."/>
            <person name="Boore J.L."/>
            <person name="Grigoriev I.V."/>
            <person name="Lindberg D.R."/>
            <person name="Seaver E.C."/>
            <person name="Weisblat D.A."/>
            <person name="Putnam N.H."/>
            <person name="Rokhsar D.S."/>
        </authorList>
    </citation>
    <scope>NUCLEOTIDE SEQUENCE</scope>
</reference>
<accession>T1ENN3</accession>
<dbReference type="STRING" id="6412.T1ENN3"/>
<organism evidence="3 4">
    <name type="scientific">Helobdella robusta</name>
    <name type="common">Californian leech</name>
    <dbReference type="NCBI Taxonomy" id="6412"/>
    <lineage>
        <taxon>Eukaryota</taxon>
        <taxon>Metazoa</taxon>
        <taxon>Spiralia</taxon>
        <taxon>Lophotrochozoa</taxon>
        <taxon>Annelida</taxon>
        <taxon>Clitellata</taxon>
        <taxon>Hirudinea</taxon>
        <taxon>Rhynchobdellida</taxon>
        <taxon>Glossiphoniidae</taxon>
        <taxon>Helobdella</taxon>
    </lineage>
</organism>
<dbReference type="CTD" id="20198183"/>
<dbReference type="EnsemblMetazoa" id="HelroT159141">
    <property type="protein sequence ID" value="HelroP159141"/>
    <property type="gene ID" value="HelroG159141"/>
</dbReference>